<reference evidence="2" key="1">
    <citation type="submission" date="2018-05" db="EMBL/GenBank/DDBJ databases">
        <authorList>
            <person name="Lanie J.A."/>
            <person name="Ng W.-L."/>
            <person name="Kazmierczak K.M."/>
            <person name="Andrzejewski T.M."/>
            <person name="Davidsen T.M."/>
            <person name="Wayne K.J."/>
            <person name="Tettelin H."/>
            <person name="Glass J.I."/>
            <person name="Rusch D."/>
            <person name="Podicherti R."/>
            <person name="Tsui H.-C.T."/>
            <person name="Winkler M.E."/>
        </authorList>
    </citation>
    <scope>NUCLEOTIDE SEQUENCE</scope>
</reference>
<dbReference type="AlphaFoldDB" id="A0A382DTI7"/>
<feature type="compositionally biased region" description="Basic residues" evidence="1">
    <location>
        <begin position="1"/>
        <end position="11"/>
    </location>
</feature>
<dbReference type="EMBL" id="UINC01040828">
    <property type="protein sequence ID" value="SVB41254.1"/>
    <property type="molecule type" value="Genomic_DNA"/>
</dbReference>
<name>A0A382DTI7_9ZZZZ</name>
<gene>
    <name evidence="2" type="ORF">METZ01_LOCUS194108</name>
</gene>
<evidence type="ECO:0000313" key="2">
    <source>
        <dbReference type="EMBL" id="SVB41254.1"/>
    </source>
</evidence>
<accession>A0A382DTI7</accession>
<evidence type="ECO:0000256" key="1">
    <source>
        <dbReference type="SAM" id="MobiDB-lite"/>
    </source>
</evidence>
<sequence>SLVAKIVRHQKSSPSDPTEQKPSKARSQLNYDFQLEPAP</sequence>
<proteinExistence type="predicted"/>
<feature type="region of interest" description="Disordered" evidence="1">
    <location>
        <begin position="1"/>
        <end position="39"/>
    </location>
</feature>
<protein>
    <submittedName>
        <fullName evidence="2">Uncharacterized protein</fullName>
    </submittedName>
</protein>
<organism evidence="2">
    <name type="scientific">marine metagenome</name>
    <dbReference type="NCBI Taxonomy" id="408172"/>
    <lineage>
        <taxon>unclassified sequences</taxon>
        <taxon>metagenomes</taxon>
        <taxon>ecological metagenomes</taxon>
    </lineage>
</organism>
<feature type="non-terminal residue" evidence="2">
    <location>
        <position position="1"/>
    </location>
</feature>